<reference evidence="2 4" key="1">
    <citation type="submission" date="2015-03" db="EMBL/GenBank/DDBJ databases">
        <authorList>
            <person name="Murphy D."/>
        </authorList>
    </citation>
    <scope>NUCLEOTIDE SEQUENCE [LARGE SCALE GENOMIC DNA]</scope>
    <source>
        <strain evidence="2 4">D16</strain>
    </source>
</reference>
<dbReference type="EMBL" id="CTEF01000003">
    <property type="protein sequence ID" value="CQD20012.1"/>
    <property type="molecule type" value="Genomic_DNA"/>
</dbReference>
<feature type="region of interest" description="Disordered" evidence="1">
    <location>
        <begin position="1"/>
        <end position="28"/>
    </location>
</feature>
<feature type="compositionally biased region" description="Basic and acidic residues" evidence="1">
    <location>
        <begin position="1"/>
        <end position="11"/>
    </location>
</feature>
<dbReference type="RefSeq" id="WP_085141221.1">
    <property type="nucleotide sequence ID" value="NZ_JACKVA010000016.1"/>
</dbReference>
<reference evidence="3 5" key="2">
    <citation type="submission" date="2016-01" db="EMBL/GenBank/DDBJ databases">
        <title>The new phylogeny of the genus Mycobacterium.</title>
        <authorList>
            <person name="Tarcisio F."/>
            <person name="Conor M."/>
            <person name="Antonella G."/>
            <person name="Elisabetta G."/>
            <person name="Giulia F.S."/>
            <person name="Sara T."/>
            <person name="Anna F."/>
            <person name="Clotilde B."/>
            <person name="Roberto B."/>
            <person name="Veronica D.S."/>
            <person name="Fabio R."/>
            <person name="Monica P."/>
            <person name="Olivier J."/>
            <person name="Enrico T."/>
            <person name="Nicola S."/>
        </authorList>
    </citation>
    <scope>NUCLEOTIDE SEQUENCE [LARGE SCALE GENOMIC DNA]</scope>
    <source>
        <strain evidence="3 5">CCUG 50187</strain>
    </source>
</reference>
<dbReference type="Proteomes" id="UP000182227">
    <property type="component" value="Unassembled WGS sequence"/>
</dbReference>
<evidence type="ECO:0000313" key="3">
    <source>
        <dbReference type="EMBL" id="ORV25522.1"/>
    </source>
</evidence>
<evidence type="ECO:0000256" key="1">
    <source>
        <dbReference type="SAM" id="MobiDB-lite"/>
    </source>
</evidence>
<proteinExistence type="predicted"/>
<evidence type="ECO:0000313" key="4">
    <source>
        <dbReference type="Proteomes" id="UP000182227"/>
    </source>
</evidence>
<keyword evidence="5" id="KW-1185">Reference proteome</keyword>
<organism evidence="2 4">
    <name type="scientific">Mycolicibacterium conceptionense</name>
    <dbReference type="NCBI Taxonomy" id="451644"/>
    <lineage>
        <taxon>Bacteria</taxon>
        <taxon>Bacillati</taxon>
        <taxon>Actinomycetota</taxon>
        <taxon>Actinomycetes</taxon>
        <taxon>Mycobacteriales</taxon>
        <taxon>Mycobacteriaceae</taxon>
        <taxon>Mycolicibacterium</taxon>
    </lineage>
</organism>
<protein>
    <submittedName>
        <fullName evidence="2">Uncharacterized protein</fullName>
    </submittedName>
</protein>
<dbReference type="AlphaFoldDB" id="A0A0U1DNZ8"/>
<evidence type="ECO:0000313" key="5">
    <source>
        <dbReference type="Proteomes" id="UP000193811"/>
    </source>
</evidence>
<accession>A0A0U1DNZ8</accession>
<name>A0A0U1DNZ8_9MYCO</name>
<dbReference type="EMBL" id="LQOP01000018">
    <property type="protein sequence ID" value="ORV25522.1"/>
    <property type="molecule type" value="Genomic_DNA"/>
</dbReference>
<sequence length="72" mass="7868">MSTADNRENRLRRAAARQGLQLQKSRARDPRAIGYGTYQLADPTNGTLTCYGHPSGYGLTLDEIAEQLGATE</sequence>
<evidence type="ECO:0000313" key="2">
    <source>
        <dbReference type="EMBL" id="CQD20012.1"/>
    </source>
</evidence>
<dbReference type="GeneID" id="44297368"/>
<dbReference type="Proteomes" id="UP000193811">
    <property type="component" value="Unassembled WGS sequence"/>
</dbReference>
<gene>
    <name evidence="3" type="ORF">AWB98_18010</name>
    <name evidence="2" type="ORF">BN970_04593</name>
</gene>